<proteinExistence type="predicted"/>
<evidence type="ECO:0000313" key="37">
    <source>
        <dbReference type="Proteomes" id="UP000235555"/>
    </source>
</evidence>
<evidence type="ECO:0000256" key="27">
    <source>
        <dbReference type="ARBA" id="ARBA00023136"/>
    </source>
</evidence>
<keyword evidence="30" id="KW-1160">Virus entry into host cell</keyword>
<dbReference type="PROSITE" id="PS51874">
    <property type="entry name" value="PCV_3C_PRO"/>
    <property type="match status" value="1"/>
</dbReference>
<keyword evidence="37" id="KW-1185">Reference proteome</keyword>
<evidence type="ECO:0000256" key="23">
    <source>
        <dbReference type="ARBA" id="ARBA00022870"/>
    </source>
</evidence>
<keyword evidence="29" id="KW-0449">Lipoprotein</keyword>
<dbReference type="GO" id="GO:0006508">
    <property type="term" value="P:proteolysis"/>
    <property type="evidence" value="ECO:0007669"/>
    <property type="project" value="UniProtKB-KW"/>
</dbReference>
<organism evidence="36 37">
    <name type="scientific">passerivirus B1</name>
    <dbReference type="NCBI Taxonomy" id="2870401"/>
    <lineage>
        <taxon>Viruses</taxon>
        <taxon>Riboviria</taxon>
        <taxon>Orthornavirae</taxon>
        <taxon>Pisuviricota</taxon>
        <taxon>Pisoniviricetes</taxon>
        <taxon>Picornavirales</taxon>
        <taxon>Picornaviridae</taxon>
        <taxon>Kodimesavirinae</taxon>
        <taxon>Passerivirus</taxon>
        <taxon>Passerivirus bewaxi</taxon>
        <taxon>Passerivirus B</taxon>
    </lineage>
</organism>
<feature type="compositionally biased region" description="Polar residues" evidence="32">
    <location>
        <begin position="1523"/>
        <end position="1540"/>
    </location>
</feature>
<dbReference type="InterPro" id="IPR043128">
    <property type="entry name" value="Rev_trsase/Diguanyl_cyclase"/>
</dbReference>
<dbReference type="InterPro" id="IPR033703">
    <property type="entry name" value="Rhv-like"/>
</dbReference>
<dbReference type="Pfam" id="PF22663">
    <property type="entry name" value="Rhv_5"/>
    <property type="match status" value="1"/>
</dbReference>
<evidence type="ECO:0000256" key="9">
    <source>
        <dbReference type="ARBA" id="ARBA00022561"/>
    </source>
</evidence>
<evidence type="ECO:0000313" key="36">
    <source>
        <dbReference type="EMBL" id="AUG90519.1"/>
    </source>
</evidence>
<keyword evidence="28" id="KW-1035">Host cytoplasm</keyword>
<dbReference type="GO" id="GO:0003968">
    <property type="term" value="F:RNA-directed RNA polymerase activity"/>
    <property type="evidence" value="ECO:0007669"/>
    <property type="project" value="UniProtKB-KW"/>
</dbReference>
<evidence type="ECO:0000256" key="30">
    <source>
        <dbReference type="ARBA" id="ARBA00023296"/>
    </source>
</evidence>
<keyword evidence="5" id="KW-0696">RNA-directed RNA polymerase</keyword>
<evidence type="ECO:0000256" key="20">
    <source>
        <dbReference type="ARBA" id="ARBA00022807"/>
    </source>
</evidence>
<evidence type="ECO:0000259" key="33">
    <source>
        <dbReference type="PROSITE" id="PS50507"/>
    </source>
</evidence>
<keyword evidence="22" id="KW-0946">Virion</keyword>
<reference evidence="37" key="1">
    <citation type="journal article" date="2018" name="Arch. Virol.">
        <title>A novel passerivirus (family Picornaviridae) in an outbreak of enteritis with high mortality in estrildid finches (Uraeginthus sp.).</title>
        <authorList>
            <person name="Pankovics P."/>
            <person name="Boros A."/>
            <person name="Phan T.G."/>
            <person name="Delwart E."/>
            <person name="Reuter G."/>
        </authorList>
    </citation>
    <scope>NUCLEOTIDE SEQUENCE [LARGE SCALE GENOMIC DNA]</scope>
    <source>
        <strain evidence="37">waxbill/DB01/HUN/2014</strain>
    </source>
</reference>
<dbReference type="InterPro" id="IPR007094">
    <property type="entry name" value="RNA-dir_pol_PSvirus"/>
</dbReference>
<feature type="region of interest" description="Disordered" evidence="32">
    <location>
        <begin position="1512"/>
        <end position="1542"/>
    </location>
</feature>
<dbReference type="CDD" id="cd00205">
    <property type="entry name" value="rhv_like"/>
    <property type="match status" value="2"/>
</dbReference>
<keyword evidence="19" id="KW-0347">Helicase</keyword>
<evidence type="ECO:0000256" key="17">
    <source>
        <dbReference type="ARBA" id="ARBA00022801"/>
    </source>
</evidence>
<keyword evidence="14" id="KW-1143">T=pseudo3 icosahedral capsid protein</keyword>
<evidence type="ECO:0000256" key="31">
    <source>
        <dbReference type="ARBA" id="ARBA00023303"/>
    </source>
</evidence>
<keyword evidence="16" id="KW-0547">Nucleotide-binding</keyword>
<keyword evidence="6" id="KW-1036">Host cytoplasmic vesicle</keyword>
<dbReference type="GO" id="GO:0005198">
    <property type="term" value="F:structural molecule activity"/>
    <property type="evidence" value="ECO:0007669"/>
    <property type="project" value="InterPro"/>
</dbReference>
<evidence type="ECO:0000256" key="4">
    <source>
        <dbReference type="ARBA" id="ARBA00022448"/>
    </source>
</evidence>
<feature type="domain" description="SF3 helicase" evidence="34">
    <location>
        <begin position="1646"/>
        <end position="1809"/>
    </location>
</feature>
<evidence type="ECO:0000256" key="28">
    <source>
        <dbReference type="ARBA" id="ARBA00023200"/>
    </source>
</evidence>
<keyword evidence="25" id="KW-1182">Viral ion channel</keyword>
<dbReference type="GO" id="GO:0003724">
    <property type="term" value="F:RNA helicase activity"/>
    <property type="evidence" value="ECO:0007669"/>
    <property type="project" value="InterPro"/>
</dbReference>
<keyword evidence="7" id="KW-0191">Covalent protein-RNA linkage</keyword>
<keyword evidence="8" id="KW-0597">Phosphoprotein</keyword>
<dbReference type="GO" id="GO:0039694">
    <property type="term" value="P:viral RNA genome replication"/>
    <property type="evidence" value="ECO:0007669"/>
    <property type="project" value="InterPro"/>
</dbReference>
<dbReference type="InterPro" id="IPR014759">
    <property type="entry name" value="Helicase_SF3_ssRNA_vir"/>
</dbReference>
<evidence type="ECO:0000256" key="13">
    <source>
        <dbReference type="ARBA" id="ARBA00022695"/>
    </source>
</evidence>
<feature type="region of interest" description="Disordered" evidence="32">
    <location>
        <begin position="445"/>
        <end position="489"/>
    </location>
</feature>
<dbReference type="InterPro" id="IPR043504">
    <property type="entry name" value="Peptidase_S1_PA_chymotrypsin"/>
</dbReference>
<dbReference type="InterPro" id="IPR027417">
    <property type="entry name" value="P-loop_NTPase"/>
</dbReference>
<evidence type="ECO:0000256" key="16">
    <source>
        <dbReference type="ARBA" id="ARBA00022741"/>
    </source>
</evidence>
<evidence type="ECO:0000256" key="14">
    <source>
        <dbReference type="ARBA" id="ARBA00022706"/>
    </source>
</evidence>
<accession>A0A2H5BV49</accession>
<evidence type="ECO:0000256" key="11">
    <source>
        <dbReference type="ARBA" id="ARBA00022670"/>
    </source>
</evidence>
<keyword evidence="18" id="KW-1161">Viral attachment to host cell</keyword>
<evidence type="ECO:0000259" key="35">
    <source>
        <dbReference type="PROSITE" id="PS51874"/>
    </source>
</evidence>
<dbReference type="GO" id="GO:0039618">
    <property type="term" value="C:T=pseudo3 icosahedral viral capsid"/>
    <property type="evidence" value="ECO:0007669"/>
    <property type="project" value="UniProtKB-KW"/>
</dbReference>
<dbReference type="InterPro" id="IPR029053">
    <property type="entry name" value="Viral_coat"/>
</dbReference>
<keyword evidence="27" id="KW-0472">Membrane</keyword>
<dbReference type="SUPFAM" id="SSF50494">
    <property type="entry name" value="Trypsin-like serine proteases"/>
    <property type="match status" value="1"/>
</dbReference>
<dbReference type="EMBL" id="MF977321">
    <property type="protein sequence ID" value="AUG90519.1"/>
    <property type="molecule type" value="Genomic_RNA"/>
</dbReference>
<feature type="region of interest" description="Disordered" evidence="32">
    <location>
        <begin position="1964"/>
        <end position="2004"/>
    </location>
</feature>
<evidence type="ECO:0000256" key="26">
    <source>
        <dbReference type="ARBA" id="ARBA00023065"/>
    </source>
</evidence>
<dbReference type="GO" id="GO:0046718">
    <property type="term" value="P:symbiont entry into host cell"/>
    <property type="evidence" value="ECO:0007669"/>
    <property type="project" value="UniProtKB-KW"/>
</dbReference>
<sequence length="2668" mass="294502">MESYPTTLTKKIEEGDNFEFDGDFRTSKTSYRLKDSPGFGLMKEKCYPEIEEETFEDLILAAYEKPKKKRITYLARELKSILPAPAKPCVPRDVARIYPNFTPHMCLSSPHHRRMTMAFIDAARDYFYDLENPHLEKLKLAWAMFKFNTQGPSPPPSLPYNVYEQEEFDRYATWFLGKRETPPPQSYYLFYPLPENVSKISEIEEADWEGVDLSKNWLDLVTEDDAKYLLENGTLPFGSCLAMAKKSKLYVTDVAKEESILEKMKMALERLHLNPASTPAFCTRLDTNVHPAAWCFYTGDFRCTLVGFESKFDWTKDQLKHIIPEHLYHEMVVAFPLPVPKHQGPYPTPSPRFAEILGELRRGKSPYLVGDNTRMVVKKGIVKIVVEEPPLVAEYEYPVDKPHLATIKFVKQQGSVIYNIKGDGNWISTEQGANGWTPSANVTVEGGDISSATAGSNNPNTTPSMPLKKPSPPSTKPVRRIGGNDQLSNSRMTSIRSGDCFVDIPNTATVAEPIPIKPYFPISNLGEPHKPGDSVDRYWHVTTGNWNVGATKVLWTRSVNETSLKYPATAPANFGTSGAFVSFPYSICDAHPGSAIATCFNTYAYWRANASVVAIANAPPQTAGALLLVAVPEDMPRNLTLREALHFPYALLNLASSNTAVLNLPFCAASPVEITLSHFGWNICAFPLTPLAIPVGVAPYVTVSLLMSTLDSEFYCLRTPSLHGIPTHPQPTSGDQYHWSSAPPTSQAIVPFIPKKPQTSHVPDPIVNFHEIATRPGLVDVYTIDMDAAVGTKLICQRLDPVSLTQDVKITSDDKGPHVLTPLGTVMSLFAQWRGTLIVNLVYAGSQQSTGRILVSTSPPMGGCPNTMQNALRGRSMIWDLTVSTECEIEVPFYSETPWKKLLRSTGSAANLDCLAGWIGLYVYSPFSAPPQNPDSASIAMFIRAGDDFVARIPSGHLPTRLYTDGGYDTAPPSTLARRQGETPRSEGEPTNGIANLDLTHKPVPMDVAAYFSQFSTLALAANDNPRYGSISAQYNGGATLPLTLQQLSRFKFGLSTLLTRLFTYFQADLEVSIRIKFTKQDNPPEPVRVYYFAPGTSVIDGADAWTTATFTSTPVITWEPDQGTKPNFLFTIPYSAHYPVVAPTYRGVTDLVNNAQFGSDYGYLGMLRIQLGDFGSTAQFQAQVAVRFVNLKAFLPRPLRTNPMPTNQDGMWSVTTPVLPTHQAGTMLPKAPTQPVYVVRKKTLTYDHWAIRSGDVQISVQRGKHGLNPEINYEDPEGEIYCEAPNSAFAFALAQIGEPYPYHCVNNCTNWVESLTGIELPNTGKTLATALGISAAVATTAFAAKTLEAKHQGLGEMARDTVRASENLTRAAHVAHDAVSKAEAVVQLAKIPASADSIRAAAADMKVAASIISESIGEAGEIVEKITPVMESLNTVRDGAITGFLQIVTKLIGYIMVVFGSPTPLSIAGLITIITADFLPNVAAYFKKIGNPLSMLYYWIASKLGFSVTPEETADQAPTPETPSQDTSAQDGTQPQPQHQGAFKDYNETVHAMKNTEWLITTIFKHLKELLEWLGLKSKTDPATKLAEKHEQIMELYKDSIAAVNSPTIEIGAAKDNRDLAQRLMTVAQEAKSPTHSQILVQTIRNYSTAVNNQEAMEAPPRPEPYVVYIHGKPGSGKSLFAQALARTLAFHLCGDADSVYAPSSADCQYYDGYCQQVVHYIDDIGQDMEGRDWKDFAQLVSTSPFIVPMANLEKKGMTYTSKVIIMTSNFEEPNPRAARFPEALLRRLKCVISIQPKQPPMDTLSGKSRYLNPEEALAVDGPATRFFAADCPLLRFESFDLTSSHNFRHADDVVRHILERVNNATGITNALNALIPRPRHQGPKPKPTSFENPAYQPHPNEIQSSVPTPLTQAIRTNSLSLVQKMWTYRKPLFATATFLSILTSLTCLITLVYNQFKSKKQGAYAGMPTPKRGTAPQGVYSGLPNQPNQPHPRPDRAPRPVRQGVKQVDISLRKNVFIVTSYDDPGRTMLELNGLGLFDRWVATVTHIGLDRPITVTVDGISYPVTKHVTHGEICALYVPGMPQCRDIRRFIRNPRFHQTGTLIAHTNAGPAYLLANQVRFGDTPYPSLTGLTDVYTYNAATFDGLCGAPLVLHNPAAASLVGIHVAGVAGVSGVAIPLTPLLEKIPVPAAQSKILPLPMPGPGVHIPRRSRLQKSPAFGAYPVEKIPAPLSKNDPRLPEGVDVDVVAFSKQNRGDMDKPWETLPPAVDLYFSQCNFPKIRMLNMDEAINGTPLLDGLDMKQSPGYPWSLTTNRRSLFTQDETGKYYPVPELEEAVLACLENPDYFYTTHLKDELRPVEKALAGKTRLIEAAPIHAIIAGRMLLGGLFEYMHARPGEHGSAVGCDPDYHWTPFFHSFDEFSQVWALDYSCFDSTLPSCCFDLIAQKLAKIITPGEGIAPDAIVKYIRSISISKHVFGNEAYLMVGGNPSGCVGTSILNSMINNCVLISAFLTQKDFNPNQMRILTYGDDVLYATNPPIHPRVVKKFFDENTTLIVTPATKAGDFPDESTIWDVTFLKRYFVPDEIRPWYVHPVIEPATYEQSVMWTRGGDFQDVVTSLSFLAHHAGPTNYMIWEEKVRKAAAAKGVSLNILPYSYLQHRWMLLVTS</sequence>
<feature type="domain" description="Peptidase C3" evidence="35">
    <location>
        <begin position="2005"/>
        <end position="2188"/>
    </location>
</feature>
<dbReference type="SUPFAM" id="SSF52540">
    <property type="entry name" value="P-loop containing nucleoside triphosphate hydrolases"/>
    <property type="match status" value="1"/>
</dbReference>
<dbReference type="Gene3D" id="1.20.960.20">
    <property type="match status" value="1"/>
</dbReference>
<dbReference type="GO" id="GO:0019062">
    <property type="term" value="P:virion attachment to host cell"/>
    <property type="evidence" value="ECO:0007669"/>
    <property type="project" value="UniProtKB-KW"/>
</dbReference>
<dbReference type="Gene3D" id="3.40.50.300">
    <property type="entry name" value="P-loop containing nucleotide triphosphate hydrolases"/>
    <property type="match status" value="1"/>
</dbReference>
<dbReference type="InterPro" id="IPR059138">
    <property type="entry name" value="Pico_VP1"/>
</dbReference>
<dbReference type="GO" id="GO:0006351">
    <property type="term" value="P:DNA-templated transcription"/>
    <property type="evidence" value="ECO:0007669"/>
    <property type="project" value="InterPro"/>
</dbReference>
<dbReference type="GO" id="GO:0044162">
    <property type="term" value="C:host cell cytoplasmic vesicle membrane"/>
    <property type="evidence" value="ECO:0007669"/>
    <property type="project" value="UniProtKB-SubCell"/>
</dbReference>
<dbReference type="InterPro" id="IPR000605">
    <property type="entry name" value="Helicase_SF3_ssDNA/RNA_vir"/>
</dbReference>
<evidence type="ECO:0000256" key="2">
    <source>
        <dbReference type="ARBA" id="ARBA00004328"/>
    </source>
</evidence>
<comment type="subcellular location">
    <subcellularLocation>
        <location evidence="1">Host cytoplasmic vesicle membrane</location>
        <topology evidence="1">Peripheral membrane protein</topology>
        <orientation evidence="1">Cytoplasmic side</orientation>
    </subcellularLocation>
    <subcellularLocation>
        <location evidence="2">Virion</location>
    </subcellularLocation>
</comment>
<protein>
    <recommendedName>
        <fullName evidence="3">Genome polyprotein</fullName>
    </recommendedName>
</protein>
<keyword evidence="4" id="KW-0813">Transport</keyword>
<evidence type="ECO:0000256" key="24">
    <source>
        <dbReference type="ARBA" id="ARBA00022953"/>
    </source>
</evidence>
<evidence type="ECO:0000256" key="15">
    <source>
        <dbReference type="ARBA" id="ARBA00022707"/>
    </source>
</evidence>
<keyword evidence="17" id="KW-0378">Hydrolase</keyword>
<keyword evidence="23" id="KW-1043">Host membrane</keyword>
<feature type="domain" description="RdRp catalytic" evidence="33">
    <location>
        <begin position="2423"/>
        <end position="2544"/>
    </location>
</feature>
<dbReference type="Pfam" id="PF00910">
    <property type="entry name" value="RNA_helicase"/>
    <property type="match status" value="1"/>
</dbReference>
<dbReference type="GO" id="GO:0034220">
    <property type="term" value="P:monoatomic ion transmembrane transport"/>
    <property type="evidence" value="ECO:0007669"/>
    <property type="project" value="UniProtKB-KW"/>
</dbReference>
<evidence type="ECO:0000256" key="22">
    <source>
        <dbReference type="ARBA" id="ARBA00022844"/>
    </source>
</evidence>
<keyword evidence="10" id="KW-0945">Host-virus interaction</keyword>
<evidence type="ECO:0000256" key="10">
    <source>
        <dbReference type="ARBA" id="ARBA00022581"/>
    </source>
</evidence>
<evidence type="ECO:0000256" key="25">
    <source>
        <dbReference type="ARBA" id="ARBA00023039"/>
    </source>
</evidence>
<dbReference type="Pfam" id="PF00548">
    <property type="entry name" value="Peptidase_C3"/>
    <property type="match status" value="1"/>
</dbReference>
<evidence type="ECO:0000256" key="6">
    <source>
        <dbReference type="ARBA" id="ARBA00022488"/>
    </source>
</evidence>
<evidence type="ECO:0000256" key="18">
    <source>
        <dbReference type="ARBA" id="ARBA00022804"/>
    </source>
</evidence>
<dbReference type="InterPro" id="IPR009003">
    <property type="entry name" value="Peptidase_S1_PA"/>
</dbReference>
<dbReference type="GO" id="GO:0004197">
    <property type="term" value="F:cysteine-type endopeptidase activity"/>
    <property type="evidence" value="ECO:0007669"/>
    <property type="project" value="InterPro"/>
</dbReference>
<keyword evidence="21" id="KW-0067">ATP-binding</keyword>
<dbReference type="InterPro" id="IPR004004">
    <property type="entry name" value="Helic/Pol/Pept_Calicivir-typ"/>
</dbReference>
<dbReference type="SUPFAM" id="SSF88633">
    <property type="entry name" value="Positive stranded ssRNA viruses"/>
    <property type="match status" value="2"/>
</dbReference>
<dbReference type="GO" id="GO:0003723">
    <property type="term" value="F:RNA binding"/>
    <property type="evidence" value="ECO:0007669"/>
    <property type="project" value="InterPro"/>
</dbReference>
<reference evidence="36 37" key="2">
    <citation type="journal article" date="2018" name="Arch. Virol.">
        <title>Novel passerivirus (family Picornaviridae) in outbreak of enteritis with high mortality among estrilded finches (Uraeginthus sp.).</title>
        <authorList>
            <person name="Pankovics P."/>
            <person name="Boros A."/>
            <person name="Phan T.G."/>
            <person name="Delwart E."/>
            <person name="Reuter G."/>
        </authorList>
    </citation>
    <scope>NUCLEOTIDE SEQUENCE [LARGE SCALE GENOMIC DNA]</scope>
    <source>
        <strain evidence="37">waxbill/DB01/HUN/2014</strain>
    </source>
</reference>
<evidence type="ECO:0000256" key="7">
    <source>
        <dbReference type="ARBA" id="ARBA00022520"/>
    </source>
</evidence>
<keyword evidence="12" id="KW-0808">Transferase</keyword>
<keyword evidence="13" id="KW-0548">Nucleotidyltransferase</keyword>
<dbReference type="Pfam" id="PF00073">
    <property type="entry name" value="Rhv"/>
    <property type="match status" value="2"/>
</dbReference>
<evidence type="ECO:0000256" key="19">
    <source>
        <dbReference type="ARBA" id="ARBA00022806"/>
    </source>
</evidence>
<dbReference type="InterPro" id="IPR044067">
    <property type="entry name" value="PCV_3C_PRO"/>
</dbReference>
<dbReference type="InterPro" id="IPR000199">
    <property type="entry name" value="Peptidase_C3A/C3B_picornavir"/>
</dbReference>
<dbReference type="InterPro" id="IPR001205">
    <property type="entry name" value="RNA-dir_pol_C"/>
</dbReference>
<feature type="compositionally biased region" description="Basic and acidic residues" evidence="32">
    <location>
        <begin position="979"/>
        <end position="988"/>
    </location>
</feature>
<dbReference type="Gene3D" id="2.60.120.20">
    <property type="match status" value="4"/>
</dbReference>
<evidence type="ECO:0000256" key="8">
    <source>
        <dbReference type="ARBA" id="ARBA00022553"/>
    </source>
</evidence>
<feature type="compositionally biased region" description="Polar residues" evidence="32">
    <location>
        <begin position="450"/>
        <end position="460"/>
    </location>
</feature>
<dbReference type="InterPro" id="IPR043502">
    <property type="entry name" value="DNA/RNA_pol_sf"/>
</dbReference>
<name>A0A2H5BV49_9PICO</name>
<dbReference type="SUPFAM" id="SSF56672">
    <property type="entry name" value="DNA/RNA polymerases"/>
    <property type="match status" value="1"/>
</dbReference>
<dbReference type="Pfam" id="PF00680">
    <property type="entry name" value="RdRP_1"/>
    <property type="match status" value="1"/>
</dbReference>
<evidence type="ECO:0000256" key="3">
    <source>
        <dbReference type="ARBA" id="ARBA00020107"/>
    </source>
</evidence>
<dbReference type="InterPro" id="IPR001676">
    <property type="entry name" value="Picornavirus_capsid"/>
</dbReference>
<feature type="region of interest" description="Disordered" evidence="32">
    <location>
        <begin position="962"/>
        <end position="994"/>
    </location>
</feature>
<evidence type="ECO:0000256" key="1">
    <source>
        <dbReference type="ARBA" id="ARBA00004295"/>
    </source>
</evidence>
<keyword evidence="31" id="KW-0407">Ion channel</keyword>
<evidence type="ECO:0000256" key="12">
    <source>
        <dbReference type="ARBA" id="ARBA00022679"/>
    </source>
</evidence>
<evidence type="ECO:0000256" key="5">
    <source>
        <dbReference type="ARBA" id="ARBA00022484"/>
    </source>
</evidence>
<keyword evidence="15" id="KW-0519">Myristate</keyword>
<keyword evidence="20" id="KW-0788">Thiol protease</keyword>
<dbReference type="Gene3D" id="2.40.10.10">
    <property type="entry name" value="Trypsin-like serine proteases"/>
    <property type="match status" value="1"/>
</dbReference>
<evidence type="ECO:0000256" key="32">
    <source>
        <dbReference type="SAM" id="MobiDB-lite"/>
    </source>
</evidence>
<evidence type="ECO:0000259" key="34">
    <source>
        <dbReference type="PROSITE" id="PS51218"/>
    </source>
</evidence>
<keyword evidence="11" id="KW-0645">Protease</keyword>
<dbReference type="Gene3D" id="3.30.70.270">
    <property type="match status" value="2"/>
</dbReference>
<keyword evidence="24" id="KW-0693">Viral RNA replication</keyword>
<dbReference type="PROSITE" id="PS51218">
    <property type="entry name" value="SF3_HELICASE_2"/>
    <property type="match status" value="1"/>
</dbReference>
<dbReference type="PROSITE" id="PS50507">
    <property type="entry name" value="RDRP_SSRNA_POS"/>
    <property type="match status" value="1"/>
</dbReference>
<keyword evidence="9" id="KW-0167">Capsid protein</keyword>
<dbReference type="PRINTS" id="PR00918">
    <property type="entry name" value="CALICVIRUSNS"/>
</dbReference>
<dbReference type="Proteomes" id="UP000235555">
    <property type="component" value="Segment"/>
</dbReference>
<keyword evidence="26" id="KW-0406">Ion transport</keyword>
<evidence type="ECO:0000256" key="29">
    <source>
        <dbReference type="ARBA" id="ARBA00023288"/>
    </source>
</evidence>
<dbReference type="GO" id="GO:0005524">
    <property type="term" value="F:ATP binding"/>
    <property type="evidence" value="ECO:0007669"/>
    <property type="project" value="UniProtKB-KW"/>
</dbReference>
<dbReference type="GO" id="GO:0015267">
    <property type="term" value="F:channel activity"/>
    <property type="evidence" value="ECO:0007669"/>
    <property type="project" value="UniProtKB-KW"/>
</dbReference>
<evidence type="ECO:0000256" key="21">
    <source>
        <dbReference type="ARBA" id="ARBA00022840"/>
    </source>
</evidence>